<evidence type="ECO:0000313" key="2">
    <source>
        <dbReference type="Proteomes" id="UP000718715"/>
    </source>
</evidence>
<comment type="caution">
    <text evidence="1">The sequence shown here is derived from an EMBL/GenBank/DDBJ whole genome shotgun (WGS) entry which is preliminary data.</text>
</comment>
<dbReference type="Proteomes" id="UP000718715">
    <property type="component" value="Unassembled WGS sequence"/>
</dbReference>
<reference evidence="1" key="1">
    <citation type="submission" date="2018-03" db="EMBL/GenBank/DDBJ databases">
        <title>Genomic characterization of a polymicrobial infection associated with a disease outbreak in Pacific white shrimp (Litopenaeus vannamei).</title>
        <authorList>
            <person name="Turner J.W."/>
            <person name="Bachand P.T."/>
            <person name="Tallman J."/>
            <person name="Elledge N.C."/>
            <person name="Pinnell L.J."/>
            <person name="Laughlin R.C."/>
            <person name="Zimba P.V."/>
        </authorList>
    </citation>
    <scope>NUCLEOTIDE SEQUENCE</scope>
    <source>
        <strain evidence="1">Hep-2b-22</strain>
    </source>
</reference>
<keyword evidence="2" id="KW-1185">Reference proteome</keyword>
<protein>
    <submittedName>
        <fullName evidence="1">Uncharacterized protein</fullName>
    </submittedName>
</protein>
<name>A0ACD3SUX1_PHODM</name>
<gene>
    <name evidence="1" type="ORF">DA092_16415</name>
</gene>
<organism evidence="1 2">
    <name type="scientific">Photobacterium damselae</name>
    <dbReference type="NCBI Taxonomy" id="38293"/>
    <lineage>
        <taxon>Bacteria</taxon>
        <taxon>Pseudomonadati</taxon>
        <taxon>Pseudomonadota</taxon>
        <taxon>Gammaproteobacteria</taxon>
        <taxon>Vibrionales</taxon>
        <taxon>Vibrionaceae</taxon>
        <taxon>Photobacterium</taxon>
    </lineage>
</organism>
<dbReference type="EMBL" id="PZOJ01000116">
    <property type="protein sequence ID" value="TMX71975.1"/>
    <property type="molecule type" value="Genomic_DNA"/>
</dbReference>
<proteinExistence type="predicted"/>
<sequence length="161" mass="18415">MKLLRYALLYPLIKNIAESYVDNIIRDKVEPVRGSVLYCDLFLGYAEHSGIYIGNGLIIHKNCKGAIELVTPEQFISGTTALSIYVSCFDNHAIGLEQIALRAESLLNHQQEYNFITRNCHQFCSYCLTGDKENYNISLALLKNESANILNSNEWRVWDYK</sequence>
<accession>A0ACD3SUX1</accession>
<evidence type="ECO:0000313" key="1">
    <source>
        <dbReference type="EMBL" id="TMX71975.1"/>
    </source>
</evidence>